<protein>
    <recommendedName>
        <fullName evidence="3">Copia protein</fullName>
    </recommendedName>
</protein>
<proteinExistence type="predicted"/>
<evidence type="ECO:0008006" key="3">
    <source>
        <dbReference type="Google" id="ProtNLM"/>
    </source>
</evidence>
<organism evidence="1 2">
    <name type="scientific">Mucuna pruriens</name>
    <name type="common">Velvet bean</name>
    <name type="synonym">Dolichos pruriens</name>
    <dbReference type="NCBI Taxonomy" id="157652"/>
    <lineage>
        <taxon>Eukaryota</taxon>
        <taxon>Viridiplantae</taxon>
        <taxon>Streptophyta</taxon>
        <taxon>Embryophyta</taxon>
        <taxon>Tracheophyta</taxon>
        <taxon>Spermatophyta</taxon>
        <taxon>Magnoliopsida</taxon>
        <taxon>eudicotyledons</taxon>
        <taxon>Gunneridae</taxon>
        <taxon>Pentapetalae</taxon>
        <taxon>rosids</taxon>
        <taxon>fabids</taxon>
        <taxon>Fabales</taxon>
        <taxon>Fabaceae</taxon>
        <taxon>Papilionoideae</taxon>
        <taxon>50 kb inversion clade</taxon>
        <taxon>NPAAA clade</taxon>
        <taxon>indigoferoid/millettioid clade</taxon>
        <taxon>Phaseoleae</taxon>
        <taxon>Mucuna</taxon>
    </lineage>
</organism>
<dbReference type="Proteomes" id="UP000257109">
    <property type="component" value="Unassembled WGS sequence"/>
</dbReference>
<reference evidence="1" key="1">
    <citation type="submission" date="2018-05" db="EMBL/GenBank/DDBJ databases">
        <title>Draft genome of Mucuna pruriens seed.</title>
        <authorList>
            <person name="Nnadi N.E."/>
            <person name="Vos R."/>
            <person name="Hasami M.H."/>
            <person name="Devisetty U.K."/>
            <person name="Aguiy J.C."/>
        </authorList>
    </citation>
    <scope>NUCLEOTIDE SEQUENCE [LARGE SCALE GENOMIC DNA]</scope>
    <source>
        <strain evidence="1">JCA_2017</strain>
    </source>
</reference>
<feature type="non-terminal residue" evidence="1">
    <location>
        <position position="1"/>
    </location>
</feature>
<gene>
    <name evidence="1" type="ORF">CR513_47776</name>
</gene>
<comment type="caution">
    <text evidence="1">The sequence shown here is derived from an EMBL/GenBank/DDBJ whole genome shotgun (WGS) entry which is preliminary data.</text>
</comment>
<dbReference type="EMBL" id="QJKJ01010800">
    <property type="protein sequence ID" value="RDX72700.1"/>
    <property type="molecule type" value="Genomic_DNA"/>
</dbReference>
<evidence type="ECO:0000313" key="1">
    <source>
        <dbReference type="EMBL" id="RDX72700.1"/>
    </source>
</evidence>
<evidence type="ECO:0000313" key="2">
    <source>
        <dbReference type="Proteomes" id="UP000257109"/>
    </source>
</evidence>
<sequence>MSSIRPTSSIRACLPYKDFVHKRNSYGTVNIKPLYGINVKKSLQYIFMVKFSSPSQKDNCLSAIKDKPTNITKERWKEISDNVVVNLLLAMTDSILLSVIEKKITKEIWDAIIKLYEIKSLHTSIFFKRKLFTLERVNSYDQLIINITNNNMVNCLSFNDVVGVILEVKEEYRQKNKEDRLENSKHA</sequence>
<dbReference type="Pfam" id="PF14223">
    <property type="entry name" value="Retrotran_gag_2"/>
    <property type="match status" value="1"/>
</dbReference>
<dbReference type="AlphaFoldDB" id="A0A371F334"/>
<keyword evidence="2" id="KW-1185">Reference proteome</keyword>
<dbReference type="OrthoDB" id="1422334at2759"/>
<accession>A0A371F334</accession>
<name>A0A371F334_MUCPR</name>